<dbReference type="AlphaFoldDB" id="A0AA35SXK0"/>
<dbReference type="Proteomes" id="UP001174909">
    <property type="component" value="Unassembled WGS sequence"/>
</dbReference>
<organism evidence="1 2">
    <name type="scientific">Geodia barretti</name>
    <name type="common">Barrett's horny sponge</name>
    <dbReference type="NCBI Taxonomy" id="519541"/>
    <lineage>
        <taxon>Eukaryota</taxon>
        <taxon>Metazoa</taxon>
        <taxon>Porifera</taxon>
        <taxon>Demospongiae</taxon>
        <taxon>Heteroscleromorpha</taxon>
        <taxon>Tetractinellida</taxon>
        <taxon>Astrophorina</taxon>
        <taxon>Geodiidae</taxon>
        <taxon>Geodia</taxon>
    </lineage>
</organism>
<evidence type="ECO:0000313" key="2">
    <source>
        <dbReference type="Proteomes" id="UP001174909"/>
    </source>
</evidence>
<evidence type="ECO:0000313" key="1">
    <source>
        <dbReference type="EMBL" id="CAI8036856.1"/>
    </source>
</evidence>
<keyword evidence="2" id="KW-1185">Reference proteome</keyword>
<protein>
    <submittedName>
        <fullName evidence="1">Uncharacterized protein</fullName>
    </submittedName>
</protein>
<reference evidence="1" key="1">
    <citation type="submission" date="2023-03" db="EMBL/GenBank/DDBJ databases">
        <authorList>
            <person name="Steffen K."/>
            <person name="Cardenas P."/>
        </authorList>
    </citation>
    <scope>NUCLEOTIDE SEQUENCE</scope>
</reference>
<accession>A0AA35SXK0</accession>
<feature type="non-terminal residue" evidence="1">
    <location>
        <position position="63"/>
    </location>
</feature>
<gene>
    <name evidence="1" type="ORF">GBAR_LOCUS20647</name>
</gene>
<sequence length="63" mass="6852">PCGLGLDVTEGVVVTKAVFRSPPSTDCGAVKIVCERKIIMKKFRLRVRGGYLECSSTDESSFN</sequence>
<comment type="caution">
    <text evidence="1">The sequence shown here is derived from an EMBL/GenBank/DDBJ whole genome shotgun (WGS) entry which is preliminary data.</text>
</comment>
<proteinExistence type="predicted"/>
<dbReference type="EMBL" id="CASHTH010002904">
    <property type="protein sequence ID" value="CAI8036856.1"/>
    <property type="molecule type" value="Genomic_DNA"/>
</dbReference>
<name>A0AA35SXK0_GEOBA</name>